<dbReference type="InterPro" id="IPR007167">
    <property type="entry name" value="Fe-transptr_FeoA-like"/>
</dbReference>
<dbReference type="InterPro" id="IPR052713">
    <property type="entry name" value="FeoA"/>
</dbReference>
<evidence type="ECO:0000313" key="3">
    <source>
        <dbReference type="Proteomes" id="UP000664658"/>
    </source>
</evidence>
<dbReference type="KEGG" id="pshi:SAMEA2665130_2184"/>
<dbReference type="PANTHER" id="PTHR42954:SF2">
    <property type="entry name" value="FE(2+) TRANSPORT PROTEIN A"/>
    <property type="match status" value="1"/>
</dbReference>
<dbReference type="InterPro" id="IPR008988">
    <property type="entry name" value="Transcriptional_repressor_C"/>
</dbReference>
<protein>
    <submittedName>
        <fullName evidence="2">Ferrous iron transport protein A</fullName>
    </submittedName>
</protein>
<dbReference type="Gene3D" id="2.30.30.90">
    <property type="match status" value="1"/>
</dbReference>
<dbReference type="Pfam" id="PF04023">
    <property type="entry name" value="FeoA"/>
    <property type="match status" value="1"/>
</dbReference>
<dbReference type="InterPro" id="IPR038157">
    <property type="entry name" value="FeoA_core_dom"/>
</dbReference>
<dbReference type="PANTHER" id="PTHR42954">
    <property type="entry name" value="FE(2+) TRANSPORT PROTEIN A"/>
    <property type="match status" value="1"/>
</dbReference>
<dbReference type="GeneID" id="69703958"/>
<accession>A0A1A9AZR8</accession>
<dbReference type="EMBL" id="JAFNAA010000002">
    <property type="protein sequence ID" value="MBO1107130.1"/>
    <property type="molecule type" value="Genomic_DNA"/>
</dbReference>
<gene>
    <name evidence="2" type="ORF">J2R62_02640</name>
</gene>
<sequence length="77" mass="8428">MVTLAELKVGDKARVVNMQRLDRPLRKKLMVLGVLPSSEIHVVRFAPLGDPLQIEICGVNIALRRTIAAGIDVEVLA</sequence>
<dbReference type="GO" id="GO:0046914">
    <property type="term" value="F:transition metal ion binding"/>
    <property type="evidence" value="ECO:0007669"/>
    <property type="project" value="InterPro"/>
</dbReference>
<dbReference type="Proteomes" id="UP000664658">
    <property type="component" value="Unassembled WGS sequence"/>
</dbReference>
<reference evidence="2" key="1">
    <citation type="submission" date="2021-03" db="EMBL/GenBank/DDBJ databases">
        <title>Plesiomonas shigelloides zfcc0051, isolated from zebrafish feces.</title>
        <authorList>
            <person name="Vanderhoek Z."/>
            <person name="Gaulke C."/>
        </authorList>
    </citation>
    <scope>NUCLEOTIDE SEQUENCE</scope>
    <source>
        <strain evidence="2">Zfcc0051</strain>
    </source>
</reference>
<dbReference type="AlphaFoldDB" id="A0A1A9AZR8"/>
<name>A0A1A9AZR8_PLESH</name>
<feature type="domain" description="Ferrous iron transporter FeoA-like" evidence="1">
    <location>
        <begin position="2"/>
        <end position="75"/>
    </location>
</feature>
<proteinExistence type="predicted"/>
<dbReference type="SUPFAM" id="SSF50037">
    <property type="entry name" value="C-terminal domain of transcriptional repressors"/>
    <property type="match status" value="1"/>
</dbReference>
<evidence type="ECO:0000313" key="2">
    <source>
        <dbReference type="EMBL" id="MBO1107130.1"/>
    </source>
</evidence>
<dbReference type="RefSeq" id="WP_010864222.1">
    <property type="nucleotide sequence ID" value="NZ_CP027852.1"/>
</dbReference>
<dbReference type="SMART" id="SM00899">
    <property type="entry name" value="FeoA"/>
    <property type="match status" value="1"/>
</dbReference>
<evidence type="ECO:0000259" key="1">
    <source>
        <dbReference type="SMART" id="SM00899"/>
    </source>
</evidence>
<organism evidence="2 3">
    <name type="scientific">Plesiomonas shigelloides</name>
    <name type="common">Aeromonas shigelloides</name>
    <dbReference type="NCBI Taxonomy" id="703"/>
    <lineage>
        <taxon>Bacteria</taxon>
        <taxon>Pseudomonadati</taxon>
        <taxon>Pseudomonadota</taxon>
        <taxon>Gammaproteobacteria</taxon>
        <taxon>Enterobacterales</taxon>
        <taxon>Enterobacteriaceae</taxon>
        <taxon>Plesiomonas</taxon>
    </lineage>
</organism>
<comment type="caution">
    <text evidence="2">The sequence shown here is derived from an EMBL/GenBank/DDBJ whole genome shotgun (WGS) entry which is preliminary data.</text>
</comment>